<evidence type="ECO:0000313" key="2">
    <source>
        <dbReference type="EMBL" id="EDL98476.1"/>
    </source>
</evidence>
<evidence type="ECO:0000256" key="1">
    <source>
        <dbReference type="SAM" id="Phobius"/>
    </source>
</evidence>
<dbReference type="EMBL" id="CH473962">
    <property type="protein sequence ID" value="EDL98476.1"/>
    <property type="molecule type" value="Genomic_DNA"/>
</dbReference>
<organism evidence="2 3">
    <name type="scientific">Rattus norvegicus</name>
    <name type="common">Rat</name>
    <dbReference type="NCBI Taxonomy" id="10116"/>
    <lineage>
        <taxon>Eukaryota</taxon>
        <taxon>Metazoa</taxon>
        <taxon>Chordata</taxon>
        <taxon>Craniata</taxon>
        <taxon>Vertebrata</taxon>
        <taxon>Euteleostomi</taxon>
        <taxon>Mammalia</taxon>
        <taxon>Eutheria</taxon>
        <taxon>Euarchontoglires</taxon>
        <taxon>Glires</taxon>
        <taxon>Rodentia</taxon>
        <taxon>Myomorpha</taxon>
        <taxon>Muroidea</taxon>
        <taxon>Muridae</taxon>
        <taxon>Murinae</taxon>
        <taxon>Rattus</taxon>
    </lineage>
</organism>
<keyword evidence="1" id="KW-0812">Transmembrane</keyword>
<feature type="transmembrane region" description="Helical" evidence="1">
    <location>
        <begin position="6"/>
        <end position="23"/>
    </location>
</feature>
<accession>A6IIA6</accession>
<protein>
    <submittedName>
        <fullName evidence="2">RCG54823</fullName>
    </submittedName>
</protein>
<dbReference type="AlphaFoldDB" id="A6IIA6"/>
<proteinExistence type="predicted"/>
<gene>
    <name evidence="2" type="ORF">rCG_54823</name>
</gene>
<evidence type="ECO:0000313" key="3">
    <source>
        <dbReference type="Proteomes" id="UP000234681"/>
    </source>
</evidence>
<dbReference type="Proteomes" id="UP000234681">
    <property type="component" value="Chromosome 5"/>
</dbReference>
<keyword evidence="1" id="KW-1133">Transmembrane helix</keyword>
<name>A6IIA6_RAT</name>
<sequence length="29" mass="3281">MWSIDSPTAYVSMCSTVVIYYFISTSKTV</sequence>
<keyword evidence="1" id="KW-0472">Membrane</keyword>
<reference evidence="3" key="1">
    <citation type="submission" date="2005-09" db="EMBL/GenBank/DDBJ databases">
        <authorList>
            <person name="Mural R.J."/>
            <person name="Li P.W."/>
            <person name="Adams M.D."/>
            <person name="Amanatides P.G."/>
            <person name="Baden-Tillson H."/>
            <person name="Barnstead M."/>
            <person name="Chin S.H."/>
            <person name="Dew I."/>
            <person name="Evans C.A."/>
            <person name="Ferriera S."/>
            <person name="Flanigan M."/>
            <person name="Fosler C."/>
            <person name="Glodek A."/>
            <person name="Gu Z."/>
            <person name="Holt R.A."/>
            <person name="Jennings D."/>
            <person name="Kraft C.L."/>
            <person name="Lu F."/>
            <person name="Nguyen T."/>
            <person name="Nusskern D.R."/>
            <person name="Pfannkoch C.M."/>
            <person name="Sitter C."/>
            <person name="Sutton G.G."/>
            <person name="Venter J.C."/>
            <person name="Wang Z."/>
            <person name="Woodage T."/>
            <person name="Zheng X.H."/>
            <person name="Zhong F."/>
        </authorList>
    </citation>
    <scope>NUCLEOTIDE SEQUENCE [LARGE SCALE GENOMIC DNA]</scope>
    <source>
        <strain>BN</strain>
        <strain evidence="3">Sprague-Dawley</strain>
    </source>
</reference>